<dbReference type="NCBIfam" id="NF002150">
    <property type="entry name" value="PRK00982.1-4"/>
    <property type="match status" value="1"/>
</dbReference>
<evidence type="ECO:0000256" key="5">
    <source>
        <dbReference type="RuleBase" id="RU003545"/>
    </source>
</evidence>
<proteinExistence type="inferred from homology"/>
<feature type="modified residue" description="O-(pantetheine 4'-phosphoryl)serine" evidence="3">
    <location>
        <position position="40"/>
    </location>
</feature>
<protein>
    <recommendedName>
        <fullName evidence="3 4">Acyl carrier protein</fullName>
        <shortName evidence="3">ACP</shortName>
    </recommendedName>
</protein>
<dbReference type="PANTHER" id="PTHR20863">
    <property type="entry name" value="ACYL CARRIER PROTEIN"/>
    <property type="match status" value="1"/>
</dbReference>
<dbReference type="NCBIfam" id="TIGR00517">
    <property type="entry name" value="acyl_carrier"/>
    <property type="match status" value="1"/>
</dbReference>
<evidence type="ECO:0000313" key="8">
    <source>
        <dbReference type="Proteomes" id="UP001217485"/>
    </source>
</evidence>
<dbReference type="InterPro" id="IPR003231">
    <property type="entry name" value="ACP"/>
</dbReference>
<comment type="subcellular location">
    <subcellularLocation>
        <location evidence="3">Cytoplasm</location>
    </subcellularLocation>
</comment>
<dbReference type="NCBIfam" id="NF002151">
    <property type="entry name" value="PRK00982.1-5"/>
    <property type="match status" value="1"/>
</dbReference>
<dbReference type="HAMAP" id="MF_01217">
    <property type="entry name" value="Acyl_carrier"/>
    <property type="match status" value="1"/>
</dbReference>
<keyword evidence="3" id="KW-0275">Fatty acid biosynthesis</keyword>
<accession>A0ABT5C6J9</accession>
<dbReference type="PANTHER" id="PTHR20863:SF76">
    <property type="entry name" value="CARRIER DOMAIN-CONTAINING PROTEIN"/>
    <property type="match status" value="1"/>
</dbReference>
<evidence type="ECO:0000256" key="3">
    <source>
        <dbReference type="HAMAP-Rule" id="MF_01217"/>
    </source>
</evidence>
<keyword evidence="3" id="KW-0963">Cytoplasm</keyword>
<comment type="caution">
    <text evidence="7">The sequence shown here is derived from an EMBL/GenBank/DDBJ whole genome shotgun (WGS) entry which is preliminary data.</text>
</comment>
<comment type="PTM">
    <text evidence="3">4'-phosphopantetheine is transferred from CoA to a specific serine of apo-ACP by AcpS. This modification is essential for activity because fatty acids are bound in thioester linkage to the sulfhydryl of the prosthetic group.</text>
</comment>
<evidence type="ECO:0000256" key="2">
    <source>
        <dbReference type="ARBA" id="ARBA00022553"/>
    </source>
</evidence>
<evidence type="ECO:0000256" key="4">
    <source>
        <dbReference type="NCBIfam" id="TIGR00517"/>
    </source>
</evidence>
<dbReference type="EMBL" id="JAQNDK010000003">
    <property type="protein sequence ID" value="MDC0682050.1"/>
    <property type="molecule type" value="Genomic_DNA"/>
</dbReference>
<keyword evidence="3" id="KW-0443">Lipid metabolism</keyword>
<evidence type="ECO:0000256" key="1">
    <source>
        <dbReference type="ARBA" id="ARBA00022450"/>
    </source>
</evidence>
<comment type="pathway">
    <text evidence="3 5">Lipid metabolism; fatty acid biosynthesis.</text>
</comment>
<keyword evidence="3" id="KW-0444">Lipid biosynthesis</keyword>
<evidence type="ECO:0000259" key="6">
    <source>
        <dbReference type="PROSITE" id="PS50075"/>
    </source>
</evidence>
<name>A0ABT5C6J9_9BACT</name>
<dbReference type="Pfam" id="PF00550">
    <property type="entry name" value="PP-binding"/>
    <property type="match status" value="1"/>
</dbReference>
<keyword evidence="3" id="KW-0276">Fatty acid metabolism</keyword>
<comment type="PTM">
    <text evidence="5">4'-phosphopantetheine is transferred from CoA to a specific serine of apo-ACP by acpS.</text>
</comment>
<dbReference type="SUPFAM" id="SSF47336">
    <property type="entry name" value="ACP-like"/>
    <property type="match status" value="1"/>
</dbReference>
<dbReference type="RefSeq" id="WP_012236444.1">
    <property type="nucleotide sequence ID" value="NZ_JAQNDK010000003.1"/>
</dbReference>
<dbReference type="Gene3D" id="1.10.1200.10">
    <property type="entry name" value="ACP-like"/>
    <property type="match status" value="1"/>
</dbReference>
<feature type="domain" description="Carrier" evidence="6">
    <location>
        <begin position="5"/>
        <end position="80"/>
    </location>
</feature>
<dbReference type="Proteomes" id="UP001217485">
    <property type="component" value="Unassembled WGS sequence"/>
</dbReference>
<dbReference type="InterPro" id="IPR036736">
    <property type="entry name" value="ACP-like_sf"/>
</dbReference>
<sequence>MAEGRDITAEVKRIIKEQLDVDEKDIKPEASFIDDLGADSLGLVELVLAFEEAFEIDIPDEDTEKIRTVQDAIDYIERNAKDKK</sequence>
<dbReference type="InterPro" id="IPR009081">
    <property type="entry name" value="PP-bd_ACP"/>
</dbReference>
<evidence type="ECO:0000313" key="7">
    <source>
        <dbReference type="EMBL" id="MDC0682050.1"/>
    </source>
</evidence>
<gene>
    <name evidence="3 7" type="primary">acpP</name>
    <name evidence="7" type="ORF">POL72_30215</name>
</gene>
<comment type="similarity">
    <text evidence="3">Belongs to the acyl carrier protein (ACP) family.</text>
</comment>
<organism evidence="7 8">
    <name type="scientific">Sorangium atrum</name>
    <dbReference type="NCBI Taxonomy" id="2995308"/>
    <lineage>
        <taxon>Bacteria</taxon>
        <taxon>Pseudomonadati</taxon>
        <taxon>Myxococcota</taxon>
        <taxon>Polyangia</taxon>
        <taxon>Polyangiales</taxon>
        <taxon>Polyangiaceae</taxon>
        <taxon>Sorangium</taxon>
    </lineage>
</organism>
<dbReference type="NCBIfam" id="NF002148">
    <property type="entry name" value="PRK00982.1-2"/>
    <property type="match status" value="1"/>
</dbReference>
<keyword evidence="2 3" id="KW-0597">Phosphoprotein</keyword>
<keyword evidence="8" id="KW-1185">Reference proteome</keyword>
<dbReference type="NCBIfam" id="NF002149">
    <property type="entry name" value="PRK00982.1-3"/>
    <property type="match status" value="1"/>
</dbReference>
<reference evidence="7 8" key="1">
    <citation type="submission" date="2023-01" db="EMBL/GenBank/DDBJ databases">
        <title>Minimal conservation of predation-associated metabolite biosynthetic gene clusters underscores biosynthetic potential of Myxococcota including descriptions for ten novel species: Archangium lansinium sp. nov., Myxococcus landrumus sp. nov., Nannocystis bai.</title>
        <authorList>
            <person name="Ahearne A."/>
            <person name="Stevens C."/>
            <person name="Dowd S."/>
        </authorList>
    </citation>
    <scope>NUCLEOTIDE SEQUENCE [LARGE SCALE GENOMIC DNA]</scope>
    <source>
        <strain evidence="7 8">WIWO2</strain>
    </source>
</reference>
<comment type="function">
    <text evidence="3 5">Carrier of the growing fatty acid chain in fatty acid biosynthesis.</text>
</comment>
<dbReference type="PROSITE" id="PS50075">
    <property type="entry name" value="CARRIER"/>
    <property type="match status" value="1"/>
</dbReference>
<keyword evidence="1 3" id="KW-0596">Phosphopantetheine</keyword>